<protein>
    <submittedName>
        <fullName evidence="2">Transporter</fullName>
    </submittedName>
</protein>
<feature type="transmembrane region" description="Helical" evidence="1">
    <location>
        <begin position="164"/>
        <end position="191"/>
    </location>
</feature>
<dbReference type="PANTHER" id="PTHR36833:SF1">
    <property type="entry name" value="INTEGRAL MEMBRANE TRANSPORT PROTEIN"/>
    <property type="match status" value="1"/>
</dbReference>
<dbReference type="InterPro" id="IPR010390">
    <property type="entry name" value="ABC-2_transporter-like"/>
</dbReference>
<gene>
    <name evidence="2" type="ORF">Afe05nite_62940</name>
</gene>
<evidence type="ECO:0000313" key="3">
    <source>
        <dbReference type="Proteomes" id="UP000598174"/>
    </source>
</evidence>
<dbReference type="PANTHER" id="PTHR36833">
    <property type="entry name" value="SLR0610 PROTEIN-RELATED"/>
    <property type="match status" value="1"/>
</dbReference>
<reference evidence="2" key="1">
    <citation type="submission" date="2021-01" db="EMBL/GenBank/DDBJ databases">
        <title>Whole genome shotgun sequence of Actinoplanes ferrugineus NBRC 15555.</title>
        <authorList>
            <person name="Komaki H."/>
            <person name="Tamura T."/>
        </authorList>
    </citation>
    <scope>NUCLEOTIDE SEQUENCE</scope>
    <source>
        <strain evidence="2">NBRC 15555</strain>
    </source>
</reference>
<keyword evidence="1" id="KW-1133">Transmembrane helix</keyword>
<dbReference type="EMBL" id="BOMM01000055">
    <property type="protein sequence ID" value="GIE14454.1"/>
    <property type="molecule type" value="Genomic_DNA"/>
</dbReference>
<feature type="transmembrane region" description="Helical" evidence="1">
    <location>
        <begin position="43"/>
        <end position="65"/>
    </location>
</feature>
<dbReference type="AlphaFoldDB" id="A0A919J885"/>
<feature type="transmembrane region" description="Helical" evidence="1">
    <location>
        <begin position="252"/>
        <end position="272"/>
    </location>
</feature>
<feature type="transmembrane region" description="Helical" evidence="1">
    <location>
        <begin position="71"/>
        <end position="95"/>
    </location>
</feature>
<name>A0A919J885_9ACTN</name>
<keyword evidence="1" id="KW-0472">Membrane</keyword>
<feature type="transmembrane region" description="Helical" evidence="1">
    <location>
        <begin position="136"/>
        <end position="152"/>
    </location>
</feature>
<dbReference type="Pfam" id="PF06182">
    <property type="entry name" value="ABC2_membrane_6"/>
    <property type="match status" value="1"/>
</dbReference>
<evidence type="ECO:0000256" key="1">
    <source>
        <dbReference type="SAM" id="Phobius"/>
    </source>
</evidence>
<dbReference type="Proteomes" id="UP000598174">
    <property type="component" value="Unassembled WGS sequence"/>
</dbReference>
<proteinExistence type="predicted"/>
<keyword evidence="1" id="KW-0812">Transmembrane</keyword>
<comment type="caution">
    <text evidence="2">The sequence shown here is derived from an EMBL/GenBank/DDBJ whole genome shotgun (WGS) entry which is preliminary data.</text>
</comment>
<accession>A0A919J885</accession>
<organism evidence="2 3">
    <name type="scientific">Paractinoplanes ferrugineus</name>
    <dbReference type="NCBI Taxonomy" id="113564"/>
    <lineage>
        <taxon>Bacteria</taxon>
        <taxon>Bacillati</taxon>
        <taxon>Actinomycetota</taxon>
        <taxon>Actinomycetes</taxon>
        <taxon>Micromonosporales</taxon>
        <taxon>Micromonosporaceae</taxon>
        <taxon>Paractinoplanes</taxon>
    </lineage>
</organism>
<keyword evidence="3" id="KW-1185">Reference proteome</keyword>
<evidence type="ECO:0000313" key="2">
    <source>
        <dbReference type="EMBL" id="GIE14454.1"/>
    </source>
</evidence>
<sequence length="284" mass="30289">MAETGETWAGETWAGGTRAGAIRAYAALVGGKWRSMLSYRASFAAELLSNVGATVLDVTTVFVLFRATATVGGFTLAEAILMTGLTAFGFVLADLTVGNIDDLKRYVRTGQLDTMLTRPLPVLPQLVFTDLPLRKLLRLVFGAAVYGVALAVNDVPWTAGRVLLAAVAPLGAGLFFGAIFVLTASFAFWWVESGEIGNGFTYGGRDFTSYPITVYAHWFRDLFAYALGFGFVSYQPALALLGRADPLGLPAWAGFVAPLVALPAVAVATLAWRTGIRHYRSTGS</sequence>